<dbReference type="RefSeq" id="WP_125006202.1">
    <property type="nucleotide sequence ID" value="NZ_RQXT01000065.1"/>
</dbReference>
<dbReference type="CDD" id="cd01324">
    <property type="entry name" value="cbb3_Oxidase_CcoQ"/>
    <property type="match status" value="1"/>
</dbReference>
<organism evidence="2 3">
    <name type="scientific">Mesorhizobium tamadayense</name>
    <dbReference type="NCBI Taxonomy" id="425306"/>
    <lineage>
        <taxon>Bacteria</taxon>
        <taxon>Pseudomonadati</taxon>
        <taxon>Pseudomonadota</taxon>
        <taxon>Alphaproteobacteria</taxon>
        <taxon>Hyphomicrobiales</taxon>
        <taxon>Phyllobacteriaceae</taxon>
        <taxon>Mesorhizobium</taxon>
    </lineage>
</organism>
<keyword evidence="3" id="KW-1185">Reference proteome</keyword>
<sequence length="49" mass="5459">MDYNLMREFADSWGLLAMALFFVACIAFALRPGGKTHADQAARIPLKDD</sequence>
<keyword evidence="1" id="KW-0812">Transmembrane</keyword>
<evidence type="ECO:0000256" key="1">
    <source>
        <dbReference type="SAM" id="Phobius"/>
    </source>
</evidence>
<gene>
    <name evidence="2" type="ORF">EH240_32430</name>
</gene>
<dbReference type="AlphaFoldDB" id="A0A3P3EX83"/>
<feature type="transmembrane region" description="Helical" evidence="1">
    <location>
        <begin position="12"/>
        <end position="30"/>
    </location>
</feature>
<protein>
    <submittedName>
        <fullName evidence="2">Cbb3-type cytochrome oxidase subunit 3</fullName>
    </submittedName>
</protein>
<proteinExistence type="predicted"/>
<keyword evidence="1" id="KW-0472">Membrane</keyword>
<evidence type="ECO:0000313" key="2">
    <source>
        <dbReference type="EMBL" id="RRH91029.1"/>
    </source>
</evidence>
<dbReference type="Pfam" id="PF05545">
    <property type="entry name" value="FixQ"/>
    <property type="match status" value="1"/>
</dbReference>
<dbReference type="Proteomes" id="UP000273786">
    <property type="component" value="Unassembled WGS sequence"/>
</dbReference>
<evidence type="ECO:0000313" key="3">
    <source>
        <dbReference type="Proteomes" id="UP000273786"/>
    </source>
</evidence>
<dbReference type="OrthoDB" id="9801588at2"/>
<keyword evidence="1" id="KW-1133">Transmembrane helix</keyword>
<dbReference type="EMBL" id="RQXT01000065">
    <property type="protein sequence ID" value="RRH91029.1"/>
    <property type="molecule type" value="Genomic_DNA"/>
</dbReference>
<dbReference type="PROSITE" id="PS51257">
    <property type="entry name" value="PROKAR_LIPOPROTEIN"/>
    <property type="match status" value="1"/>
</dbReference>
<reference evidence="2 3" key="1">
    <citation type="submission" date="2018-11" db="EMBL/GenBank/DDBJ databases">
        <title>the genome of Mesorhizobium tamadayense DSM 28320.</title>
        <authorList>
            <person name="Gao J."/>
        </authorList>
    </citation>
    <scope>NUCLEOTIDE SEQUENCE [LARGE SCALE GENOMIC DNA]</scope>
    <source>
        <strain evidence="2 3">DSM 28320</strain>
    </source>
</reference>
<name>A0A3P3EX83_9HYPH</name>
<dbReference type="InterPro" id="IPR008621">
    <property type="entry name" value="Cbb3-typ_cyt_oxidase_comp"/>
</dbReference>
<comment type="caution">
    <text evidence="2">The sequence shown here is derived from an EMBL/GenBank/DDBJ whole genome shotgun (WGS) entry which is preliminary data.</text>
</comment>
<accession>A0A3P3EX83</accession>